<protein>
    <recommendedName>
        <fullName evidence="1">F-box domain-containing protein</fullName>
    </recommendedName>
</protein>
<dbReference type="InterPro" id="IPR036047">
    <property type="entry name" value="F-box-like_dom_sf"/>
</dbReference>
<evidence type="ECO:0000313" key="2">
    <source>
        <dbReference type="EMBL" id="CDK26300.1"/>
    </source>
</evidence>
<dbReference type="PROSITE" id="PS50181">
    <property type="entry name" value="FBOX"/>
    <property type="match status" value="1"/>
</dbReference>
<proteinExistence type="predicted"/>
<dbReference type="GeneID" id="34519694"/>
<dbReference type="SUPFAM" id="SSF81383">
    <property type="entry name" value="F-box domain"/>
    <property type="match status" value="1"/>
</dbReference>
<dbReference type="HOGENOM" id="CLU_674497_0_0_1"/>
<accession>W6MVI1</accession>
<feature type="domain" description="F-box" evidence="1">
    <location>
        <begin position="39"/>
        <end position="83"/>
    </location>
</feature>
<organism evidence="2 3">
    <name type="scientific">Kuraishia capsulata CBS 1993</name>
    <dbReference type="NCBI Taxonomy" id="1382522"/>
    <lineage>
        <taxon>Eukaryota</taxon>
        <taxon>Fungi</taxon>
        <taxon>Dikarya</taxon>
        <taxon>Ascomycota</taxon>
        <taxon>Saccharomycotina</taxon>
        <taxon>Pichiomycetes</taxon>
        <taxon>Pichiales</taxon>
        <taxon>Pichiaceae</taxon>
        <taxon>Kuraishia</taxon>
    </lineage>
</organism>
<evidence type="ECO:0000259" key="1">
    <source>
        <dbReference type="PROSITE" id="PS50181"/>
    </source>
</evidence>
<gene>
    <name evidence="2" type="ORF">KUCA_T00002271001</name>
</gene>
<reference evidence="2" key="2">
    <citation type="submission" date="2014-02" db="EMBL/GenBank/DDBJ databases">
        <title>Complete DNA sequence of /Kuraishia capsulata/ illustrates novel genomic features among budding yeasts (/Saccharomycotina/).</title>
        <authorList>
            <person name="Morales L."/>
            <person name="Noel B."/>
            <person name="Porcel B."/>
            <person name="Marcet-Houben M."/>
            <person name="Hullo M-F."/>
            <person name="Sacerdot C."/>
            <person name="Tekaia F."/>
            <person name="Leh-Louis V."/>
            <person name="Despons L."/>
            <person name="Khanna V."/>
            <person name="Aury J-M."/>
            <person name="Barbe V."/>
            <person name="Couloux A."/>
            <person name="Labadie K."/>
            <person name="Pelletier E."/>
            <person name="Souciet J-L."/>
            <person name="Boekhout T."/>
            <person name="Gabaldon T."/>
            <person name="Wincker P."/>
            <person name="Dujon B."/>
        </authorList>
    </citation>
    <scope>NUCLEOTIDE SEQUENCE</scope>
    <source>
        <strain evidence="2">CBS 1993</strain>
    </source>
</reference>
<dbReference type="EMBL" id="HG793127">
    <property type="protein sequence ID" value="CDK26300.1"/>
    <property type="molecule type" value="Genomic_DNA"/>
</dbReference>
<keyword evidence="3" id="KW-1185">Reference proteome</keyword>
<evidence type="ECO:0000313" key="3">
    <source>
        <dbReference type="Proteomes" id="UP000019384"/>
    </source>
</evidence>
<dbReference type="InterPro" id="IPR001810">
    <property type="entry name" value="F-box_dom"/>
</dbReference>
<dbReference type="CDD" id="cd09917">
    <property type="entry name" value="F-box_SF"/>
    <property type="match status" value="1"/>
</dbReference>
<dbReference type="Proteomes" id="UP000019384">
    <property type="component" value="Unassembled WGS sequence"/>
</dbReference>
<reference evidence="2" key="1">
    <citation type="submission" date="2013-12" db="EMBL/GenBank/DDBJ databases">
        <authorList>
            <person name="Genoscope - CEA"/>
        </authorList>
    </citation>
    <scope>NUCLEOTIDE SEQUENCE</scope>
    <source>
        <strain evidence="2">CBS 1993</strain>
    </source>
</reference>
<sequence>MVESVWDILAYHYLWRFSRSADVLRFKSLHTASVTEEERDGIASLPTELLTRIMYVLEPKDRLSMLLTCRSIYSKCIIGFYSMTPLRLKYDGTKEAQRRCNTTMAFLENQTSVVETIQAMLYCRKENEKLARKVYNPFSVPSFAPSVPPLSLMTGLVTLTIEVTSVSDLAKVISSIPTSLKRLVLVLDTKTAKGYWKDFGENDLQQKPLQIRYLSVISKKTILGNSVHASLLSLLPINTLNVDVYQRYFQNSQIRMLQALTNKRSRMAQTIGSLIARVITAARQNIISIELQRFDAALVFCNEDMDSAEITNLRLLFMDSTSKIHLSFWMNNFEKENCEKRKFQEETSFLMPSGSPARKRFPLVVCVADERQNKLNIKTCSDGMGWTKVSGNTEKLLTNIKTTLGLMY</sequence>
<dbReference type="AlphaFoldDB" id="W6MVI1"/>
<name>W6MVI1_9ASCO</name>
<dbReference type="RefSeq" id="XP_022458306.1">
    <property type="nucleotide sequence ID" value="XM_022602508.1"/>
</dbReference>